<name>A0A6C0FBL0_9ZZZZ</name>
<evidence type="ECO:0000256" key="1">
    <source>
        <dbReference type="SAM" id="Phobius"/>
    </source>
</evidence>
<reference evidence="2" key="1">
    <citation type="journal article" date="2020" name="Nature">
        <title>Giant virus diversity and host interactions through global metagenomics.</title>
        <authorList>
            <person name="Schulz F."/>
            <person name="Roux S."/>
            <person name="Paez-Espino D."/>
            <person name="Jungbluth S."/>
            <person name="Walsh D.A."/>
            <person name="Denef V.J."/>
            <person name="McMahon K.D."/>
            <person name="Konstantinidis K.T."/>
            <person name="Eloe-Fadrosh E.A."/>
            <person name="Kyrpides N.C."/>
            <person name="Woyke T."/>
        </authorList>
    </citation>
    <scope>NUCLEOTIDE SEQUENCE</scope>
    <source>
        <strain evidence="2">GVMAG-S-ERX556101-89</strain>
    </source>
</reference>
<evidence type="ECO:0000313" key="2">
    <source>
        <dbReference type="EMBL" id="QHT38241.1"/>
    </source>
</evidence>
<keyword evidence="1" id="KW-0812">Transmembrane</keyword>
<dbReference type="EMBL" id="MN738829">
    <property type="protein sequence ID" value="QHT38241.1"/>
    <property type="molecule type" value="Genomic_DNA"/>
</dbReference>
<sequence length="151" mass="18033">MHLNVFKCKFILLLTKMLRFLLYCSVFASALIFPRKNNGIKLNPKVKSEQDYPSSVNPDFIKTNSDLEIENCELQEPYPDCEFETYQRLILKDKQMQSLWEEYYSTSGETYQRLVLKDRQMRALWNEYYNTSGEIYPEDVINRTDDYPLLP</sequence>
<feature type="transmembrane region" description="Helical" evidence="1">
    <location>
        <begin position="12"/>
        <end position="33"/>
    </location>
</feature>
<accession>A0A6C0FBL0</accession>
<protein>
    <submittedName>
        <fullName evidence="2">Uncharacterized protein</fullName>
    </submittedName>
</protein>
<keyword evidence="1" id="KW-0472">Membrane</keyword>
<proteinExistence type="predicted"/>
<organism evidence="2">
    <name type="scientific">viral metagenome</name>
    <dbReference type="NCBI Taxonomy" id="1070528"/>
    <lineage>
        <taxon>unclassified sequences</taxon>
        <taxon>metagenomes</taxon>
        <taxon>organismal metagenomes</taxon>
    </lineage>
</organism>
<dbReference type="AlphaFoldDB" id="A0A6C0FBL0"/>
<keyword evidence="1" id="KW-1133">Transmembrane helix</keyword>